<protein>
    <submittedName>
        <fullName evidence="2">Uncharacterized protein</fullName>
    </submittedName>
</protein>
<proteinExistence type="predicted"/>
<name>A0A8K1LDZ9_9PASS</name>
<feature type="region of interest" description="Disordered" evidence="1">
    <location>
        <begin position="62"/>
        <end position="92"/>
    </location>
</feature>
<reference evidence="2" key="1">
    <citation type="submission" date="2019-04" db="EMBL/GenBank/DDBJ databases">
        <title>Genome assembly of Zosterops borbonicus 15179.</title>
        <authorList>
            <person name="Leroy T."/>
            <person name="Anselmetti Y."/>
            <person name="Tilak M.-K."/>
            <person name="Nabholz B."/>
        </authorList>
    </citation>
    <scope>NUCLEOTIDE SEQUENCE</scope>
    <source>
        <strain evidence="2">HGM_15179</strain>
        <tissue evidence="2">Muscle</tissue>
    </source>
</reference>
<dbReference type="AlphaFoldDB" id="A0A8K1LDZ9"/>
<accession>A0A8K1LDZ9</accession>
<dbReference type="Proteomes" id="UP000796761">
    <property type="component" value="Unassembled WGS sequence"/>
</dbReference>
<keyword evidence="3" id="KW-1185">Reference proteome</keyword>
<sequence length="114" mass="12530">MSVDTKFGGATTAGGCPSPEATFLQDFPVCAWRIPGSLRLEKLSKVTESKLFPNPHFVTSATPSHSLDTARIGDSKPPVPIPDQPFHEEIPPEKRRSSTWIFLFTFPCFLSVVV</sequence>
<evidence type="ECO:0000313" key="3">
    <source>
        <dbReference type="Proteomes" id="UP000796761"/>
    </source>
</evidence>
<evidence type="ECO:0000313" key="2">
    <source>
        <dbReference type="EMBL" id="TRZ10336.1"/>
    </source>
</evidence>
<dbReference type="OrthoDB" id="10638799at2759"/>
<comment type="caution">
    <text evidence="2">The sequence shown here is derived from an EMBL/GenBank/DDBJ whole genome shotgun (WGS) entry which is preliminary data.</text>
</comment>
<gene>
    <name evidence="2" type="ORF">HGM15179_016766</name>
</gene>
<evidence type="ECO:0000256" key="1">
    <source>
        <dbReference type="SAM" id="MobiDB-lite"/>
    </source>
</evidence>
<organism evidence="2 3">
    <name type="scientific">Zosterops borbonicus</name>
    <dbReference type="NCBI Taxonomy" id="364589"/>
    <lineage>
        <taxon>Eukaryota</taxon>
        <taxon>Metazoa</taxon>
        <taxon>Chordata</taxon>
        <taxon>Craniata</taxon>
        <taxon>Vertebrata</taxon>
        <taxon>Euteleostomi</taxon>
        <taxon>Archelosauria</taxon>
        <taxon>Archosauria</taxon>
        <taxon>Dinosauria</taxon>
        <taxon>Saurischia</taxon>
        <taxon>Theropoda</taxon>
        <taxon>Coelurosauria</taxon>
        <taxon>Aves</taxon>
        <taxon>Neognathae</taxon>
        <taxon>Neoaves</taxon>
        <taxon>Telluraves</taxon>
        <taxon>Australaves</taxon>
        <taxon>Passeriformes</taxon>
        <taxon>Sylvioidea</taxon>
        <taxon>Zosteropidae</taxon>
        <taxon>Zosterops</taxon>
    </lineage>
</organism>
<dbReference type="EMBL" id="SWJQ01000881">
    <property type="protein sequence ID" value="TRZ10336.1"/>
    <property type="molecule type" value="Genomic_DNA"/>
</dbReference>